<dbReference type="RefSeq" id="WP_036947838.1">
    <property type="nucleotide sequence ID" value="NZ_BAABIH010000010.1"/>
</dbReference>
<dbReference type="EMBL" id="CP045529">
    <property type="protein sequence ID" value="QFU99979.1"/>
    <property type="molecule type" value="Genomic_DNA"/>
</dbReference>
<dbReference type="InterPro" id="IPR019546">
    <property type="entry name" value="TAT_signal_bac_arc"/>
</dbReference>
<dbReference type="AlphaFoldDB" id="A0A5P9QFF1"/>
<evidence type="ECO:0000313" key="1">
    <source>
        <dbReference type="EMBL" id="QFU99979.1"/>
    </source>
</evidence>
<accession>A0A5P9QFF1</accession>
<dbReference type="KEGG" id="lxl:KDY119_03515"/>
<sequence length="434" mass="46372">MTTDAMSLTRRGFLGVLGAAGLAAGLAACGIGQSKDSKTLKFWNMPDGGPAFEPLDRKITLAYSPASGLPKASYQQIQWASFIQTFATAIVSNTGPAVSGGGGTQAFQFAEQGAIAYADDLLESWKSNGLYDDFLPGLLETMKTPDGYVAVPYNLDIRSVWYNKELLEKAGVEPPTDWQSYLDVAAALKKIGVYGFVASGNANGGDGFQAIVSLMINNGGGIFDEEQRPNLLTQANIEALDFVAENISKGYMDPASISYTTTNTNSQWQSGRFGLGIDVPGLAANVAGATSQQLVVGDPLTSAAGKQGALYFPNNIMMYKDTPSQKGSEDFLTYYYKHMAPLWTQKTGIGLPVLKSIVASKEFRSDPNQVKLIEKWQPICRTWAAPGSNSLFAGAALVDSTPAMSSFGQNVLSGRPAKECLSTLQRSLTDQLHK</sequence>
<dbReference type="InterPro" id="IPR006059">
    <property type="entry name" value="SBP"/>
</dbReference>
<protein>
    <submittedName>
        <fullName evidence="1">Uncharacterized protein</fullName>
    </submittedName>
</protein>
<dbReference type="SUPFAM" id="SSF53850">
    <property type="entry name" value="Periplasmic binding protein-like II"/>
    <property type="match status" value="1"/>
</dbReference>
<name>A0A5P9QFF1_9MICO</name>
<evidence type="ECO:0000313" key="2">
    <source>
        <dbReference type="Proteomes" id="UP000326702"/>
    </source>
</evidence>
<proteinExistence type="predicted"/>
<dbReference type="NCBIfam" id="TIGR01409">
    <property type="entry name" value="TAT_signal_seq"/>
    <property type="match status" value="1"/>
</dbReference>
<gene>
    <name evidence="1" type="ORF">KDY119_03515</name>
</gene>
<dbReference type="InterPro" id="IPR006311">
    <property type="entry name" value="TAT_signal"/>
</dbReference>
<dbReference type="OrthoDB" id="366726at2"/>
<dbReference type="Pfam" id="PF01547">
    <property type="entry name" value="SBP_bac_1"/>
    <property type="match status" value="1"/>
</dbReference>
<keyword evidence="2" id="KW-1185">Reference proteome</keyword>
<dbReference type="InterPro" id="IPR050490">
    <property type="entry name" value="Bact_solute-bd_prot1"/>
</dbReference>
<reference evidence="1 2" key="1">
    <citation type="submission" date="2019-10" db="EMBL/GenBank/DDBJ databases">
        <title>Genome sequence of Luteimicrobium xylanilyticum HY-24.</title>
        <authorList>
            <person name="Kim D.Y."/>
            <person name="Park H.-Y."/>
        </authorList>
    </citation>
    <scope>NUCLEOTIDE SEQUENCE [LARGE SCALE GENOMIC DNA]</scope>
    <source>
        <strain evidence="1 2">HY-24</strain>
    </source>
</reference>
<dbReference type="Gene3D" id="3.40.190.10">
    <property type="entry name" value="Periplasmic binding protein-like II"/>
    <property type="match status" value="2"/>
</dbReference>
<dbReference type="PROSITE" id="PS51318">
    <property type="entry name" value="TAT"/>
    <property type="match status" value="1"/>
</dbReference>
<dbReference type="PANTHER" id="PTHR43649">
    <property type="entry name" value="ARABINOSE-BINDING PROTEIN-RELATED"/>
    <property type="match status" value="1"/>
</dbReference>
<dbReference type="PANTHER" id="PTHR43649:SF30">
    <property type="entry name" value="ABC TRANSPORTER SUBSTRATE-BINDING PROTEIN"/>
    <property type="match status" value="1"/>
</dbReference>
<organism evidence="1 2">
    <name type="scientific">Luteimicrobium xylanilyticum</name>
    <dbReference type="NCBI Taxonomy" id="1133546"/>
    <lineage>
        <taxon>Bacteria</taxon>
        <taxon>Bacillati</taxon>
        <taxon>Actinomycetota</taxon>
        <taxon>Actinomycetes</taxon>
        <taxon>Micrococcales</taxon>
        <taxon>Luteimicrobium</taxon>
    </lineage>
</organism>
<dbReference type="Proteomes" id="UP000326702">
    <property type="component" value="Chromosome"/>
</dbReference>